<dbReference type="Proteomes" id="UP000019473">
    <property type="component" value="Unassembled WGS sequence"/>
</dbReference>
<dbReference type="eggNOG" id="ENOG502SCCP">
    <property type="taxonomic scope" value="Eukaryota"/>
</dbReference>
<reference evidence="1 2" key="1">
    <citation type="submission" date="2013-03" db="EMBL/GenBank/DDBJ databases">
        <title>The Genome Sequence of Cladophialophora yegresii CBS 114405.</title>
        <authorList>
            <consortium name="The Broad Institute Genomics Platform"/>
            <person name="Cuomo C."/>
            <person name="de Hoog S."/>
            <person name="Gorbushina A."/>
            <person name="Walker B."/>
            <person name="Young S.K."/>
            <person name="Zeng Q."/>
            <person name="Gargeya S."/>
            <person name="Fitzgerald M."/>
            <person name="Haas B."/>
            <person name="Abouelleil A."/>
            <person name="Allen A.W."/>
            <person name="Alvarado L."/>
            <person name="Arachchi H.M."/>
            <person name="Berlin A.M."/>
            <person name="Chapman S.B."/>
            <person name="Gainer-Dewar J."/>
            <person name="Goldberg J."/>
            <person name="Griggs A."/>
            <person name="Gujja S."/>
            <person name="Hansen M."/>
            <person name="Howarth C."/>
            <person name="Imamovic A."/>
            <person name="Ireland A."/>
            <person name="Larimer J."/>
            <person name="McCowan C."/>
            <person name="Murphy C."/>
            <person name="Pearson M."/>
            <person name="Poon T.W."/>
            <person name="Priest M."/>
            <person name="Roberts A."/>
            <person name="Saif S."/>
            <person name="Shea T."/>
            <person name="Sisk P."/>
            <person name="Sykes S."/>
            <person name="Wortman J."/>
            <person name="Nusbaum C."/>
            <person name="Birren B."/>
        </authorList>
    </citation>
    <scope>NUCLEOTIDE SEQUENCE [LARGE SCALE GENOMIC DNA]</scope>
    <source>
        <strain evidence="1 2">CBS 114405</strain>
    </source>
</reference>
<dbReference type="HOGENOM" id="CLU_142414_0_0_1"/>
<sequence>MVAESHIASHVRDVGQHALNYASSGAATAKKAIIDHGPKAVTSAAAWTAENPAVAACAVAGTAGVALMAAPALASVPVLSAMGFTAGGVQAVSFNETGTLAATIHGGIGNVAAGSIFATAQSAAAGGAGLAVVNGAAQICGGVITAGVGGVAWLKSKL</sequence>
<dbReference type="STRING" id="1182544.W9VP11"/>
<evidence type="ECO:0000313" key="2">
    <source>
        <dbReference type="Proteomes" id="UP000019473"/>
    </source>
</evidence>
<dbReference type="Gene3D" id="6.10.110.10">
    <property type="match status" value="1"/>
</dbReference>
<organism evidence="1 2">
    <name type="scientific">Cladophialophora yegresii CBS 114405</name>
    <dbReference type="NCBI Taxonomy" id="1182544"/>
    <lineage>
        <taxon>Eukaryota</taxon>
        <taxon>Fungi</taxon>
        <taxon>Dikarya</taxon>
        <taxon>Ascomycota</taxon>
        <taxon>Pezizomycotina</taxon>
        <taxon>Eurotiomycetes</taxon>
        <taxon>Chaetothyriomycetidae</taxon>
        <taxon>Chaetothyriales</taxon>
        <taxon>Herpotrichiellaceae</taxon>
        <taxon>Cladophialophora</taxon>
    </lineage>
</organism>
<proteinExistence type="predicted"/>
<name>W9VP11_9EURO</name>
<evidence type="ECO:0000313" key="1">
    <source>
        <dbReference type="EMBL" id="EXJ53836.1"/>
    </source>
</evidence>
<dbReference type="RefSeq" id="XP_007761351.1">
    <property type="nucleotide sequence ID" value="XM_007763161.1"/>
</dbReference>
<comment type="caution">
    <text evidence="1">The sequence shown here is derived from an EMBL/GenBank/DDBJ whole genome shotgun (WGS) entry which is preliminary data.</text>
</comment>
<protein>
    <submittedName>
        <fullName evidence="1">Uncharacterized protein</fullName>
    </submittedName>
</protein>
<dbReference type="EMBL" id="AMGW01000007">
    <property type="protein sequence ID" value="EXJ53836.1"/>
    <property type="molecule type" value="Genomic_DNA"/>
</dbReference>
<dbReference type="OrthoDB" id="10560323at2759"/>
<dbReference type="VEuPathDB" id="FungiDB:A1O7_09172"/>
<accession>W9VP11</accession>
<dbReference type="AlphaFoldDB" id="W9VP11"/>
<keyword evidence="2" id="KW-1185">Reference proteome</keyword>
<dbReference type="GeneID" id="19183736"/>
<gene>
    <name evidence="1" type="ORF">A1O7_09172</name>
</gene>
<dbReference type="InterPro" id="IPR038213">
    <property type="entry name" value="IFI6/IFI27-like_sf"/>
</dbReference>